<feature type="domain" description="Methyl-accepting transducer" evidence="3">
    <location>
        <begin position="70"/>
        <end position="306"/>
    </location>
</feature>
<dbReference type="AlphaFoldDB" id="A0AA42DJN1"/>
<dbReference type="PANTHER" id="PTHR32089:SF112">
    <property type="entry name" value="LYSOZYME-LIKE PROTEIN-RELATED"/>
    <property type="match status" value="1"/>
</dbReference>
<reference evidence="4" key="1">
    <citation type="journal article" date="2023" name="Int. J. Syst. Evol. Microbiol.">
        <title>&lt;i&gt;Holtiella tumoricola&lt;/i&gt; gen. nov. sp. nov., isolated from a human clinical sample.</title>
        <authorList>
            <person name="Allen-Vercoe E."/>
            <person name="Daigneault M.C."/>
            <person name="Vancuren S.J."/>
            <person name="Cochrane K."/>
            <person name="O'Neal L.L."/>
            <person name="Sankaranarayanan K."/>
            <person name="Lawson P.A."/>
        </authorList>
    </citation>
    <scope>NUCLEOTIDE SEQUENCE</scope>
    <source>
        <strain evidence="4">CC70A</strain>
    </source>
</reference>
<organism evidence="4 5">
    <name type="scientific">Holtiella tumoricola</name>
    <dbReference type="NCBI Taxonomy" id="3018743"/>
    <lineage>
        <taxon>Bacteria</taxon>
        <taxon>Bacillati</taxon>
        <taxon>Bacillota</taxon>
        <taxon>Clostridia</taxon>
        <taxon>Lachnospirales</taxon>
        <taxon>Cellulosilyticaceae</taxon>
        <taxon>Holtiella</taxon>
    </lineage>
</organism>
<dbReference type="PROSITE" id="PS50111">
    <property type="entry name" value="CHEMOTAXIS_TRANSDUC_2"/>
    <property type="match status" value="1"/>
</dbReference>
<dbReference type="SUPFAM" id="SSF58104">
    <property type="entry name" value="Methyl-accepting chemotaxis protein (MCP) signaling domain"/>
    <property type="match status" value="1"/>
</dbReference>
<name>A0AA42DJN1_9FIRM</name>
<keyword evidence="1 2" id="KW-0807">Transducer</keyword>
<accession>A0AA42DJN1</accession>
<dbReference type="EMBL" id="JAQIFT010000010">
    <property type="protein sequence ID" value="MDA3730194.1"/>
    <property type="molecule type" value="Genomic_DNA"/>
</dbReference>
<sequence>MFKRKKCSEVCSIFDYMESNMKGKCCEAPKTNHPQHQKVLEVVDRYMNVHSLNYDMTVQLLAESSKLSEFDVTMSFSANRLKNIAAELEMSSNCNMAIVEEAKLSINEVSVSLEESTHVLKEVSSKSLELMTTNKENMQQLNEINNIRQVVFDNAKIMEDKINVLEQLSHKVDEIVEGVRAIAEQTNLLALNASIEAARAGEQGRGFAVVAEEIRKLAEGTKSKLGDMQTFTQNIREATTDGIHSVKTTIHSMEEMDSKMEQVNHTFEEGGRNLEMTVGQIQTLSTTINEINQSAQEISVGMNEVVLETEKMNQMSLEVSEVSEKTYEYAKSISSIDEGVSNQIKAIFHNMSEGYTKLSNEQFIIVIERAIKAHQKWVIKLETMLKNKKIEAIQTNENKCEFGHFYNGLEIKHPQIKEVWDTIEGIHKTLHNNGHHVIRAIETGDLVGAQRIYQDTYGISEQIINKLQEIIKIAKRLEQQEEMVF</sequence>
<dbReference type="InterPro" id="IPR025991">
    <property type="entry name" value="Chemoreceptor_zinc-bind_dom"/>
</dbReference>
<comment type="caution">
    <text evidence="4">The sequence shown here is derived from an EMBL/GenBank/DDBJ whole genome shotgun (WGS) entry which is preliminary data.</text>
</comment>
<proteinExistence type="predicted"/>
<evidence type="ECO:0000313" key="4">
    <source>
        <dbReference type="EMBL" id="MDA3730194.1"/>
    </source>
</evidence>
<dbReference type="InterPro" id="IPR004089">
    <property type="entry name" value="MCPsignal_dom"/>
</dbReference>
<dbReference type="Pfam" id="PF00015">
    <property type="entry name" value="MCPsignal"/>
    <property type="match status" value="1"/>
</dbReference>
<dbReference type="Gene3D" id="1.10.287.950">
    <property type="entry name" value="Methyl-accepting chemotaxis protein"/>
    <property type="match status" value="1"/>
</dbReference>
<dbReference type="Gene3D" id="1.20.120.30">
    <property type="entry name" value="Aspartate receptor, ligand-binding domain"/>
    <property type="match status" value="1"/>
</dbReference>
<dbReference type="GO" id="GO:0007165">
    <property type="term" value="P:signal transduction"/>
    <property type="evidence" value="ECO:0007669"/>
    <property type="project" value="UniProtKB-KW"/>
</dbReference>
<evidence type="ECO:0000259" key="3">
    <source>
        <dbReference type="PROSITE" id="PS50111"/>
    </source>
</evidence>
<dbReference type="PANTHER" id="PTHR32089">
    <property type="entry name" value="METHYL-ACCEPTING CHEMOTAXIS PROTEIN MCPB"/>
    <property type="match status" value="1"/>
</dbReference>
<evidence type="ECO:0000256" key="2">
    <source>
        <dbReference type="PROSITE-ProRule" id="PRU00284"/>
    </source>
</evidence>
<evidence type="ECO:0000313" key="5">
    <source>
        <dbReference type="Proteomes" id="UP001169242"/>
    </source>
</evidence>
<gene>
    <name evidence="4" type="ORF">PBV87_01515</name>
</gene>
<dbReference type="GO" id="GO:0016020">
    <property type="term" value="C:membrane"/>
    <property type="evidence" value="ECO:0007669"/>
    <property type="project" value="InterPro"/>
</dbReference>
<dbReference type="SMART" id="SM00283">
    <property type="entry name" value="MA"/>
    <property type="match status" value="1"/>
</dbReference>
<protein>
    <submittedName>
        <fullName evidence="4">Methyl-accepting chemotaxis protein</fullName>
    </submittedName>
</protein>
<dbReference type="Proteomes" id="UP001169242">
    <property type="component" value="Unassembled WGS sequence"/>
</dbReference>
<evidence type="ECO:0000256" key="1">
    <source>
        <dbReference type="ARBA" id="ARBA00023224"/>
    </source>
</evidence>
<dbReference type="Pfam" id="PF13682">
    <property type="entry name" value="CZB"/>
    <property type="match status" value="1"/>
</dbReference>
<keyword evidence="5" id="KW-1185">Reference proteome</keyword>
<dbReference type="RefSeq" id="WP_053984720.1">
    <property type="nucleotide sequence ID" value="NZ_JAQIFT010000010.1"/>
</dbReference>